<feature type="compositionally biased region" description="Basic residues" evidence="1">
    <location>
        <begin position="64"/>
        <end position="82"/>
    </location>
</feature>
<evidence type="ECO:0000256" key="1">
    <source>
        <dbReference type="SAM" id="MobiDB-lite"/>
    </source>
</evidence>
<dbReference type="Proteomes" id="UP000735302">
    <property type="component" value="Unassembled WGS sequence"/>
</dbReference>
<dbReference type="AlphaFoldDB" id="A0AAV3ZU60"/>
<protein>
    <submittedName>
        <fullName evidence="2">Uncharacterized protein</fullName>
    </submittedName>
</protein>
<proteinExistence type="predicted"/>
<accession>A0AAV3ZU60</accession>
<evidence type="ECO:0000313" key="3">
    <source>
        <dbReference type="Proteomes" id="UP000735302"/>
    </source>
</evidence>
<evidence type="ECO:0000313" key="2">
    <source>
        <dbReference type="EMBL" id="GFN98216.1"/>
    </source>
</evidence>
<organism evidence="2 3">
    <name type="scientific">Plakobranchus ocellatus</name>
    <dbReference type="NCBI Taxonomy" id="259542"/>
    <lineage>
        <taxon>Eukaryota</taxon>
        <taxon>Metazoa</taxon>
        <taxon>Spiralia</taxon>
        <taxon>Lophotrochozoa</taxon>
        <taxon>Mollusca</taxon>
        <taxon>Gastropoda</taxon>
        <taxon>Heterobranchia</taxon>
        <taxon>Euthyneura</taxon>
        <taxon>Panpulmonata</taxon>
        <taxon>Sacoglossa</taxon>
        <taxon>Placobranchoidea</taxon>
        <taxon>Plakobranchidae</taxon>
        <taxon>Plakobranchus</taxon>
    </lineage>
</organism>
<keyword evidence="3" id="KW-1185">Reference proteome</keyword>
<reference evidence="2 3" key="1">
    <citation type="journal article" date="2021" name="Elife">
        <title>Chloroplast acquisition without the gene transfer in kleptoplastic sea slugs, Plakobranchus ocellatus.</title>
        <authorList>
            <person name="Maeda T."/>
            <person name="Takahashi S."/>
            <person name="Yoshida T."/>
            <person name="Shimamura S."/>
            <person name="Takaki Y."/>
            <person name="Nagai Y."/>
            <person name="Toyoda A."/>
            <person name="Suzuki Y."/>
            <person name="Arimoto A."/>
            <person name="Ishii H."/>
            <person name="Satoh N."/>
            <person name="Nishiyama T."/>
            <person name="Hasebe M."/>
            <person name="Maruyama T."/>
            <person name="Minagawa J."/>
            <person name="Obokata J."/>
            <person name="Shigenobu S."/>
        </authorList>
    </citation>
    <scope>NUCLEOTIDE SEQUENCE [LARGE SCALE GENOMIC DNA]</scope>
</reference>
<name>A0AAV3ZU60_9GAST</name>
<feature type="region of interest" description="Disordered" evidence="1">
    <location>
        <begin position="51"/>
        <end position="106"/>
    </location>
</feature>
<dbReference type="EMBL" id="BLXT01002832">
    <property type="protein sequence ID" value="GFN98216.1"/>
    <property type="molecule type" value="Genomic_DNA"/>
</dbReference>
<feature type="compositionally biased region" description="Basic and acidic residues" evidence="1">
    <location>
        <begin position="91"/>
        <end position="106"/>
    </location>
</feature>
<gene>
    <name evidence="2" type="ORF">PoB_002472200</name>
</gene>
<sequence length="106" mass="12045">MSTTAAEGTVLWDAFSQRPNTEQCSLNLGTSIHSLGYSMFLQLYIQAGTAYRSKKEEEEEQNRRVRRKRMRRKRKRRRRRRGGGGQGRGDGGGEGRGRGGGVEHEF</sequence>
<comment type="caution">
    <text evidence="2">The sequence shown here is derived from an EMBL/GenBank/DDBJ whole genome shotgun (WGS) entry which is preliminary data.</text>
</comment>